<evidence type="ECO:0000256" key="5">
    <source>
        <dbReference type="ARBA" id="ARBA00022692"/>
    </source>
</evidence>
<dbReference type="Pfam" id="PF00421">
    <property type="entry name" value="PSII"/>
    <property type="match status" value="2"/>
</dbReference>
<dbReference type="AlphaFoldDB" id="A0ABD1M577"/>
<gene>
    <name evidence="11" type="ORF">Fmac_018525</name>
</gene>
<proteinExistence type="predicted"/>
<keyword evidence="7" id="KW-0157">Chromophore</keyword>
<comment type="caution">
    <text evidence="11">The sequence shown here is derived from an EMBL/GenBank/DDBJ whole genome shotgun (WGS) entry which is preliminary data.</text>
</comment>
<name>A0ABD1M577_9FABA</name>
<evidence type="ECO:0008006" key="13">
    <source>
        <dbReference type="Google" id="ProtNLM"/>
    </source>
</evidence>
<feature type="compositionally biased region" description="Basic and acidic residues" evidence="10">
    <location>
        <begin position="22"/>
        <end position="34"/>
    </location>
</feature>
<reference evidence="11 12" key="1">
    <citation type="submission" date="2024-08" db="EMBL/GenBank/DDBJ databases">
        <title>Insights into the chromosomal genome structure of Flemingia macrophylla.</title>
        <authorList>
            <person name="Ding Y."/>
            <person name="Zhao Y."/>
            <person name="Bi W."/>
            <person name="Wu M."/>
            <person name="Zhao G."/>
            <person name="Gong Y."/>
            <person name="Li W."/>
            <person name="Zhang P."/>
        </authorList>
    </citation>
    <scope>NUCLEOTIDE SEQUENCE [LARGE SCALE GENOMIC DNA]</scope>
    <source>
        <strain evidence="11">DYQJB</strain>
        <tissue evidence="11">Leaf</tissue>
    </source>
</reference>
<evidence type="ECO:0000256" key="6">
    <source>
        <dbReference type="ARBA" id="ARBA00022989"/>
    </source>
</evidence>
<evidence type="ECO:0000256" key="7">
    <source>
        <dbReference type="ARBA" id="ARBA00022991"/>
    </source>
</evidence>
<evidence type="ECO:0000256" key="8">
    <source>
        <dbReference type="ARBA" id="ARBA00023136"/>
    </source>
</evidence>
<organism evidence="11 12">
    <name type="scientific">Flemingia macrophylla</name>
    <dbReference type="NCBI Taxonomy" id="520843"/>
    <lineage>
        <taxon>Eukaryota</taxon>
        <taxon>Viridiplantae</taxon>
        <taxon>Streptophyta</taxon>
        <taxon>Embryophyta</taxon>
        <taxon>Tracheophyta</taxon>
        <taxon>Spermatophyta</taxon>
        <taxon>Magnoliopsida</taxon>
        <taxon>eudicotyledons</taxon>
        <taxon>Gunneridae</taxon>
        <taxon>Pentapetalae</taxon>
        <taxon>rosids</taxon>
        <taxon>fabids</taxon>
        <taxon>Fabales</taxon>
        <taxon>Fabaceae</taxon>
        <taxon>Papilionoideae</taxon>
        <taxon>50 kb inversion clade</taxon>
        <taxon>NPAAA clade</taxon>
        <taxon>indigoferoid/millettioid clade</taxon>
        <taxon>Phaseoleae</taxon>
        <taxon>Flemingia</taxon>
    </lineage>
</organism>
<protein>
    <recommendedName>
        <fullName evidence="13">Photosystem II CP47 chlorophyll apoprotein</fullName>
    </recommendedName>
</protein>
<dbReference type="InterPro" id="IPR036001">
    <property type="entry name" value="PS_II_antenna-like_sf"/>
</dbReference>
<keyword evidence="6" id="KW-1133">Transmembrane helix</keyword>
<dbReference type="SUPFAM" id="SSF161077">
    <property type="entry name" value="Photosystem II antenna protein-like"/>
    <property type="match status" value="1"/>
</dbReference>
<dbReference type="EMBL" id="JBGMDY010000006">
    <property type="protein sequence ID" value="KAL2330944.1"/>
    <property type="molecule type" value="Genomic_DNA"/>
</dbReference>
<evidence type="ECO:0000256" key="3">
    <source>
        <dbReference type="ARBA" id="ARBA00022531"/>
    </source>
</evidence>
<evidence type="ECO:0000256" key="4">
    <source>
        <dbReference type="ARBA" id="ARBA00022640"/>
    </source>
</evidence>
<evidence type="ECO:0000313" key="12">
    <source>
        <dbReference type="Proteomes" id="UP001603857"/>
    </source>
</evidence>
<evidence type="ECO:0000256" key="9">
    <source>
        <dbReference type="ARBA" id="ARBA00023276"/>
    </source>
</evidence>
<dbReference type="GO" id="GO:0009523">
    <property type="term" value="C:photosystem II"/>
    <property type="evidence" value="ECO:0007669"/>
    <property type="project" value="UniProtKB-KW"/>
</dbReference>
<dbReference type="InterPro" id="IPR000932">
    <property type="entry name" value="PS_antenna-like"/>
</dbReference>
<dbReference type="GO" id="GO:0016168">
    <property type="term" value="F:chlorophyll binding"/>
    <property type="evidence" value="ECO:0007669"/>
    <property type="project" value="UniProtKB-KW"/>
</dbReference>
<keyword evidence="12" id="KW-1185">Reference proteome</keyword>
<evidence type="ECO:0000256" key="10">
    <source>
        <dbReference type="SAM" id="MobiDB-lite"/>
    </source>
</evidence>
<evidence type="ECO:0000313" key="11">
    <source>
        <dbReference type="EMBL" id="KAL2330944.1"/>
    </source>
</evidence>
<dbReference type="Gene3D" id="3.10.680.10">
    <property type="entry name" value="Photosystem II CP47 reaction center protein"/>
    <property type="match status" value="1"/>
</dbReference>
<keyword evidence="2" id="KW-0148">Chlorophyll</keyword>
<dbReference type="Proteomes" id="UP001603857">
    <property type="component" value="Unassembled WGS sequence"/>
</dbReference>
<keyword evidence="9" id="KW-0604">Photosystem II</keyword>
<keyword evidence="8" id="KW-0472">Membrane</keyword>
<keyword evidence="4" id="KW-0934">Plastid</keyword>
<feature type="region of interest" description="Disordered" evidence="10">
    <location>
        <begin position="18"/>
        <end position="50"/>
    </location>
</feature>
<accession>A0ABD1M577</accession>
<evidence type="ECO:0000256" key="2">
    <source>
        <dbReference type="ARBA" id="ARBA00022494"/>
    </source>
</evidence>
<dbReference type="GO" id="GO:0015979">
    <property type="term" value="P:photosynthesis"/>
    <property type="evidence" value="ECO:0007669"/>
    <property type="project" value="UniProtKB-KW"/>
</dbReference>
<keyword evidence="5" id="KW-0812">Transmembrane</keyword>
<keyword evidence="3" id="KW-0602">Photosynthesis</keyword>
<evidence type="ECO:0000256" key="1">
    <source>
        <dbReference type="ARBA" id="ARBA00004141"/>
    </source>
</evidence>
<comment type="subcellular location">
    <subcellularLocation>
        <location evidence="1">Membrane</location>
        <topology evidence="1">Multi-pass membrane protein</topology>
    </subcellularLocation>
</comment>
<sequence length="373" mass="41055">MLCPQRRLRGMMQMLLISSSKKGTDKDKGKDKGMIIKPSKKHQPSGFMKDTRKGVIPAPSEHDALTGAIPTASDEEQANSSFPRSLSLDQRIVQVVGASPETTSQVCTVVISSIALEDITIESVTPQQILRDSGARSVPTKKILGPAIFDAPLLRPIWPQAPWEVVLIATIGDTLPSVEQPILGSPKAPSMANVLPFRRAESKYSVEQVGVTVEFYGGELNGVSYSDPATFPRGWFTFGHASFALLFFFGHIWHGARTLFRDVFAGIDPDLDAQVEFGAFQKLGDPTTRRQMVEIEMKMSRSLGFSICPKAFFLGWKLEKLKALRWTWWPLGLRLTVIPHHRSASSHRSSLALTKLFELSASGSTQTSCLKSS</sequence>